<dbReference type="InterPro" id="IPR045390">
    <property type="entry name" value="ABC-3C_MC3"/>
</dbReference>
<dbReference type="Pfam" id="PF20131">
    <property type="entry name" value="MC3"/>
    <property type="match status" value="1"/>
</dbReference>
<evidence type="ECO:0000313" key="2">
    <source>
        <dbReference type="Proteomes" id="UP000000426"/>
    </source>
</evidence>
<dbReference type="STRING" id="205918.Psyr_3808"/>
<reference evidence="1 2" key="1">
    <citation type="journal article" date="2005" name="Proc. Natl. Acad. Sci. U.S.A.">
        <title>Comparison of the complete genome sequences of Pseudomonas syringae pv. syringae B728a and pv. tomato DC3000.</title>
        <authorList>
            <person name="Feil H."/>
            <person name="Feil W.S."/>
            <person name="Chain P."/>
            <person name="Larimer F."/>
            <person name="Dibartolo G."/>
            <person name="Copeland A."/>
            <person name="Lykidis A."/>
            <person name="Trong S."/>
            <person name="Nolan M."/>
            <person name="Goltsman E."/>
            <person name="Thiel J."/>
            <person name="Malfatti S."/>
            <person name="Loper J.E."/>
            <person name="Lapidus A."/>
            <person name="Detter J.C."/>
            <person name="Land M."/>
            <person name="Richardson P.M."/>
            <person name="Kyrpides N.C."/>
            <person name="Ivanova N."/>
            <person name="Lindow S.E."/>
        </authorList>
    </citation>
    <scope>NUCLEOTIDE SEQUENCE [LARGE SCALE GENOMIC DNA]</scope>
    <source>
        <strain evidence="1 2">B728a</strain>
    </source>
</reference>
<sequence>MSSTSDVSIAHISRASNKYNNAGIAAIAISSVLNHTKTLSLSKALLVMPIVMHSETTKFLASEKTRSRTIATLIAIRPDFVSNFNQRFHSSLIHSINAIQLLHTLGHIEFNSILKQNNTIEYTKDFGTRAALIQKASSDIANLLHSSEEELYLNLRIEL</sequence>
<dbReference type="KEGG" id="psb:Psyr_3808"/>
<dbReference type="EMBL" id="CP000075">
    <property type="protein sequence ID" value="AAY38839.1"/>
    <property type="molecule type" value="Genomic_DNA"/>
</dbReference>
<dbReference type="OrthoDB" id="6890330at2"/>
<evidence type="ECO:0000313" key="1">
    <source>
        <dbReference type="EMBL" id="AAY38839.1"/>
    </source>
</evidence>
<dbReference type="RefSeq" id="WP_011268664.1">
    <property type="nucleotide sequence ID" value="NC_007005.1"/>
</dbReference>
<dbReference type="HOGENOM" id="CLU_145316_0_0_6"/>
<organism evidence="1 2">
    <name type="scientific">Pseudomonas syringae pv. syringae (strain B728a)</name>
    <dbReference type="NCBI Taxonomy" id="205918"/>
    <lineage>
        <taxon>Bacteria</taxon>
        <taxon>Pseudomonadati</taxon>
        <taxon>Pseudomonadota</taxon>
        <taxon>Gammaproteobacteria</taxon>
        <taxon>Pseudomonadales</taxon>
        <taxon>Pseudomonadaceae</taxon>
        <taxon>Pseudomonas</taxon>
        <taxon>Pseudomonas syringae</taxon>
    </lineage>
</organism>
<name>Q4ZPT3_PSEU2</name>
<dbReference type="AlphaFoldDB" id="Q4ZPT3"/>
<dbReference type="eggNOG" id="ENOG5033G5T">
    <property type="taxonomic scope" value="Bacteria"/>
</dbReference>
<dbReference type="Proteomes" id="UP000000426">
    <property type="component" value="Chromosome"/>
</dbReference>
<proteinExistence type="predicted"/>
<accession>Q4ZPT3</accession>
<protein>
    <submittedName>
        <fullName evidence="1">Uncharacterized protein</fullName>
    </submittedName>
</protein>
<gene>
    <name evidence="1" type="ordered locus">Psyr_3808</name>
</gene>